<reference evidence="1" key="1">
    <citation type="journal article" date="2023" name="Science">
        <title>Genome structures resolve the early diversification of teleost fishes.</title>
        <authorList>
            <person name="Parey E."/>
            <person name="Louis A."/>
            <person name="Montfort J."/>
            <person name="Bouchez O."/>
            <person name="Roques C."/>
            <person name="Iampietro C."/>
            <person name="Lluch J."/>
            <person name="Castinel A."/>
            <person name="Donnadieu C."/>
            <person name="Desvignes T."/>
            <person name="Floi Bucao C."/>
            <person name="Jouanno E."/>
            <person name="Wen M."/>
            <person name="Mejri S."/>
            <person name="Dirks R."/>
            <person name="Jansen H."/>
            <person name="Henkel C."/>
            <person name="Chen W.J."/>
            <person name="Zahm M."/>
            <person name="Cabau C."/>
            <person name="Klopp C."/>
            <person name="Thompson A.W."/>
            <person name="Robinson-Rechavi M."/>
            <person name="Braasch I."/>
            <person name="Lecointre G."/>
            <person name="Bobe J."/>
            <person name="Postlethwait J.H."/>
            <person name="Berthelot C."/>
            <person name="Roest Crollius H."/>
            <person name="Guiguen Y."/>
        </authorList>
    </citation>
    <scope>NUCLEOTIDE SEQUENCE</scope>
    <source>
        <strain evidence="1">WJC10195</strain>
    </source>
</reference>
<dbReference type="Proteomes" id="UP001152622">
    <property type="component" value="Chromosome 5"/>
</dbReference>
<evidence type="ECO:0000313" key="2">
    <source>
        <dbReference type="Proteomes" id="UP001152622"/>
    </source>
</evidence>
<accession>A0A9Q1FJU7</accession>
<protein>
    <submittedName>
        <fullName evidence="1">Uncharacterized protein</fullName>
    </submittedName>
</protein>
<proteinExistence type="predicted"/>
<name>A0A9Q1FJU7_SYNKA</name>
<evidence type="ECO:0000313" key="1">
    <source>
        <dbReference type="EMBL" id="KAJ8360206.1"/>
    </source>
</evidence>
<sequence length="75" mass="8339">MRCRQRAGQSCGDWDGGSGRCPVVKLLQCCMAAQLYGCSAAPPGHHRRWQRVSWREQPITCQKSTFSCTTTCCSL</sequence>
<dbReference type="AlphaFoldDB" id="A0A9Q1FJU7"/>
<dbReference type="EMBL" id="JAINUF010000005">
    <property type="protein sequence ID" value="KAJ8360206.1"/>
    <property type="molecule type" value="Genomic_DNA"/>
</dbReference>
<comment type="caution">
    <text evidence="1">The sequence shown here is derived from an EMBL/GenBank/DDBJ whole genome shotgun (WGS) entry which is preliminary data.</text>
</comment>
<organism evidence="1 2">
    <name type="scientific">Synaphobranchus kaupii</name>
    <name type="common">Kaup's arrowtooth eel</name>
    <dbReference type="NCBI Taxonomy" id="118154"/>
    <lineage>
        <taxon>Eukaryota</taxon>
        <taxon>Metazoa</taxon>
        <taxon>Chordata</taxon>
        <taxon>Craniata</taxon>
        <taxon>Vertebrata</taxon>
        <taxon>Euteleostomi</taxon>
        <taxon>Actinopterygii</taxon>
        <taxon>Neopterygii</taxon>
        <taxon>Teleostei</taxon>
        <taxon>Anguilliformes</taxon>
        <taxon>Synaphobranchidae</taxon>
        <taxon>Synaphobranchus</taxon>
    </lineage>
</organism>
<gene>
    <name evidence="1" type="ORF">SKAU_G00167310</name>
</gene>
<keyword evidence="2" id="KW-1185">Reference proteome</keyword>